<feature type="transmembrane region" description="Helical" evidence="6">
    <location>
        <begin position="81"/>
        <end position="102"/>
    </location>
</feature>
<keyword evidence="5 6" id="KW-0472">Membrane</keyword>
<evidence type="ECO:0000259" key="7">
    <source>
        <dbReference type="PROSITE" id="PS50850"/>
    </source>
</evidence>
<feature type="transmembrane region" description="Helical" evidence="6">
    <location>
        <begin position="292"/>
        <end position="315"/>
    </location>
</feature>
<feature type="transmembrane region" description="Helical" evidence="6">
    <location>
        <begin position="212"/>
        <end position="232"/>
    </location>
</feature>
<keyword evidence="3 6" id="KW-0812">Transmembrane</keyword>
<evidence type="ECO:0000256" key="1">
    <source>
        <dbReference type="ARBA" id="ARBA00004141"/>
    </source>
</evidence>
<dbReference type="OrthoDB" id="4198076at2759"/>
<dbReference type="PROSITE" id="PS50850">
    <property type="entry name" value="MFS"/>
    <property type="match status" value="1"/>
</dbReference>
<keyword evidence="9" id="KW-1185">Reference proteome</keyword>
<feature type="transmembrane region" description="Helical" evidence="6">
    <location>
        <begin position="253"/>
        <end position="272"/>
    </location>
</feature>
<evidence type="ECO:0000256" key="5">
    <source>
        <dbReference type="ARBA" id="ARBA00023136"/>
    </source>
</evidence>
<dbReference type="PANTHER" id="PTHR23501:SF109">
    <property type="entry name" value="MAJOR FACILITATOR SUPERFAMILY (MFS) PROFILE DOMAIN-CONTAINING PROTEIN-RELATED"/>
    <property type="match status" value="1"/>
</dbReference>
<name>A0A178C0D6_9EURO</name>
<dbReference type="Pfam" id="PF06609">
    <property type="entry name" value="TRI12"/>
    <property type="match status" value="1"/>
</dbReference>
<comment type="subcellular location">
    <subcellularLocation>
        <location evidence="1">Membrane</location>
        <topology evidence="1">Multi-pass membrane protein</topology>
    </subcellularLocation>
</comment>
<dbReference type="EMBL" id="LVCJ01000139">
    <property type="protein sequence ID" value="OAL22383.1"/>
    <property type="molecule type" value="Genomic_DNA"/>
</dbReference>
<evidence type="ECO:0000256" key="4">
    <source>
        <dbReference type="ARBA" id="ARBA00022989"/>
    </source>
</evidence>
<dbReference type="RefSeq" id="XP_022494578.1">
    <property type="nucleotide sequence ID" value="XM_022649461.1"/>
</dbReference>
<evidence type="ECO:0000256" key="3">
    <source>
        <dbReference type="ARBA" id="ARBA00022692"/>
    </source>
</evidence>
<keyword evidence="2" id="KW-0813">Transport</keyword>
<comment type="caution">
    <text evidence="8">The sequence shown here is derived from an EMBL/GenBank/DDBJ whole genome shotgun (WGS) entry which is preliminary data.</text>
</comment>
<dbReference type="SUPFAM" id="SSF103473">
    <property type="entry name" value="MFS general substrate transporter"/>
    <property type="match status" value="1"/>
</dbReference>
<dbReference type="GO" id="GO:0022857">
    <property type="term" value="F:transmembrane transporter activity"/>
    <property type="evidence" value="ECO:0007669"/>
    <property type="project" value="InterPro"/>
</dbReference>
<feature type="transmembrane region" description="Helical" evidence="6">
    <location>
        <begin position="56"/>
        <end position="75"/>
    </location>
</feature>
<organism evidence="8 9">
    <name type="scientific">Fonsecaea nubica</name>
    <dbReference type="NCBI Taxonomy" id="856822"/>
    <lineage>
        <taxon>Eukaryota</taxon>
        <taxon>Fungi</taxon>
        <taxon>Dikarya</taxon>
        <taxon>Ascomycota</taxon>
        <taxon>Pezizomycotina</taxon>
        <taxon>Eurotiomycetes</taxon>
        <taxon>Chaetothyriomycetidae</taxon>
        <taxon>Chaetothyriales</taxon>
        <taxon>Herpotrichiellaceae</taxon>
        <taxon>Fonsecaea</taxon>
    </lineage>
</organism>
<feature type="transmembrane region" description="Helical" evidence="6">
    <location>
        <begin position="109"/>
        <end position="129"/>
    </location>
</feature>
<dbReference type="Gene3D" id="1.20.1250.20">
    <property type="entry name" value="MFS general substrate transporter like domains"/>
    <property type="match status" value="1"/>
</dbReference>
<dbReference type="AlphaFoldDB" id="A0A178C0D6"/>
<dbReference type="InterPro" id="IPR010573">
    <property type="entry name" value="MFS_Str1/Tri12-like"/>
</dbReference>
<keyword evidence="4 6" id="KW-1133">Transmembrane helix</keyword>
<feature type="transmembrane region" description="Helical" evidence="6">
    <location>
        <begin position="344"/>
        <end position="361"/>
    </location>
</feature>
<reference evidence="8 9" key="1">
    <citation type="submission" date="2016-03" db="EMBL/GenBank/DDBJ databases">
        <title>The draft genome sequence of Fonsecaea nubica causative agent of cutaneous subcutaneous infection in human host.</title>
        <authorList>
            <person name="Costa F."/>
            <person name="Sybren D.H."/>
            <person name="Raittz R.T."/>
            <person name="Weiss V.A."/>
            <person name="Leao A.C."/>
            <person name="Gomes R."/>
            <person name="De Souza E.M."/>
            <person name="Pedrosa F.O."/>
            <person name="Steffens M.B."/>
            <person name="Bombassaro A."/>
            <person name="Tadra-Sfeir M.Z."/>
            <person name="Moreno L.F."/>
            <person name="Najafzadeh M.J."/>
            <person name="Felipe M.S."/>
            <person name="Teixeira M."/>
            <person name="Sun J."/>
            <person name="Xi L."/>
            <person name="Castro M.A."/>
            <person name="Vicente V.A."/>
        </authorList>
    </citation>
    <scope>NUCLEOTIDE SEQUENCE [LARGE SCALE GENOMIC DNA]</scope>
    <source>
        <strain evidence="8 9">CBS 269.64</strain>
    </source>
</reference>
<dbReference type="GeneID" id="34594593"/>
<evidence type="ECO:0000256" key="6">
    <source>
        <dbReference type="SAM" id="Phobius"/>
    </source>
</evidence>
<accession>A0A178C0D6</accession>
<dbReference type="InterPro" id="IPR020846">
    <property type="entry name" value="MFS_dom"/>
</dbReference>
<feature type="transmembrane region" description="Helical" evidence="6">
    <location>
        <begin position="24"/>
        <end position="44"/>
    </location>
</feature>
<sequence length="527" mass="56006">MKKVKSLTENPDADGETDASKSSASLFSIVWTMGTAVGYILVGYLSDILGRRWTMIVFNTFGLIGGIVACTANTLDTLAGANALIGTAAGAQFTFMVVATELLPNRHKIVGMGLVTVIALPAQGLGAYFGNSIVVHLNWRWIYYVYIIVLGVAIILYLVFYFPKELAIELSLRQKLRKIDYGGAFLVTAGLVLFILGIQMGGNTYPWKSGTVLGLIISGGLVLIAFVVYEIYVAQVKPLLPQSSFKDIRGYSMVIICSSVGGIAYIGLSIIWPTQAATIYKTPTTSWQETAWLSTTLGISVWGGMVFLGPLWGVIKRVKWQLVLLSAWMTAFTGALANCNRHNRGFGIACSFLAGLPIGVIEQQTAALVQLLAPNDGELGSAFSFLAGTRTAVGAIGTAILLAILNNKLPGELESHVVPAALQAGLPQSSLPDLFSAIAAGSPSALEQVPGVSPAILTTVMNAILDGESAAYAYVYYAALAFGLVSTIAALVMRDMDTLLTSHVPKRIIGRNELKAGREDRVVNVGA</sequence>
<evidence type="ECO:0000256" key="2">
    <source>
        <dbReference type="ARBA" id="ARBA00022448"/>
    </source>
</evidence>
<protein>
    <recommendedName>
        <fullName evidence="7">Major facilitator superfamily (MFS) profile domain-containing protein</fullName>
    </recommendedName>
</protein>
<feature type="transmembrane region" description="Helical" evidence="6">
    <location>
        <begin position="474"/>
        <end position="493"/>
    </location>
</feature>
<feature type="transmembrane region" description="Helical" evidence="6">
    <location>
        <begin position="141"/>
        <end position="160"/>
    </location>
</feature>
<feature type="transmembrane region" description="Helical" evidence="6">
    <location>
        <begin position="382"/>
        <end position="405"/>
    </location>
</feature>
<dbReference type="GO" id="GO:0005886">
    <property type="term" value="C:plasma membrane"/>
    <property type="evidence" value="ECO:0007669"/>
    <property type="project" value="TreeGrafter"/>
</dbReference>
<proteinExistence type="predicted"/>
<feature type="transmembrane region" description="Helical" evidence="6">
    <location>
        <begin position="181"/>
        <end position="200"/>
    </location>
</feature>
<evidence type="ECO:0000313" key="9">
    <source>
        <dbReference type="Proteomes" id="UP000185904"/>
    </source>
</evidence>
<gene>
    <name evidence="8" type="ORF">AYO20_11208</name>
</gene>
<dbReference type="InterPro" id="IPR036259">
    <property type="entry name" value="MFS_trans_sf"/>
</dbReference>
<dbReference type="PANTHER" id="PTHR23501">
    <property type="entry name" value="MAJOR FACILITATOR SUPERFAMILY"/>
    <property type="match status" value="1"/>
</dbReference>
<dbReference type="Proteomes" id="UP000185904">
    <property type="component" value="Unassembled WGS sequence"/>
</dbReference>
<feature type="domain" description="Major facilitator superfamily (MFS) profile" evidence="7">
    <location>
        <begin position="1"/>
        <end position="498"/>
    </location>
</feature>
<evidence type="ECO:0000313" key="8">
    <source>
        <dbReference type="EMBL" id="OAL22383.1"/>
    </source>
</evidence>